<dbReference type="Proteomes" id="UP001229421">
    <property type="component" value="Unassembled WGS sequence"/>
</dbReference>
<accession>A0AAD8P6H5</accession>
<dbReference type="PANTHER" id="PTHR36037:SF1">
    <property type="entry name" value="RNA-DIRECTED DNA POLYMERASE (REVERSE TRANSCRIPTASE)-RELATED FAMILY PROTEIN"/>
    <property type="match status" value="1"/>
</dbReference>
<reference evidence="2" key="1">
    <citation type="journal article" date="2023" name="bioRxiv">
        <title>Improved chromosome-level genome assembly for marigold (Tagetes erecta).</title>
        <authorList>
            <person name="Jiang F."/>
            <person name="Yuan L."/>
            <person name="Wang S."/>
            <person name="Wang H."/>
            <person name="Xu D."/>
            <person name="Wang A."/>
            <person name="Fan W."/>
        </authorList>
    </citation>
    <scope>NUCLEOTIDE SEQUENCE</scope>
    <source>
        <strain evidence="2">WSJ</strain>
        <tissue evidence="2">Leaf</tissue>
    </source>
</reference>
<keyword evidence="1" id="KW-0175">Coiled coil</keyword>
<proteinExistence type="predicted"/>
<dbReference type="PANTHER" id="PTHR36037">
    <property type="entry name" value="RNA-DIRECTED DNA POLYMERASE (REVERSE TRANSCRIPTASE)-RELATED FAMILY PROTEIN"/>
    <property type="match status" value="1"/>
</dbReference>
<gene>
    <name evidence="2" type="ORF">QVD17_01124</name>
</gene>
<comment type="caution">
    <text evidence="2">The sequence shown here is derived from an EMBL/GenBank/DDBJ whole genome shotgun (WGS) entry which is preliminary data.</text>
</comment>
<evidence type="ECO:0000313" key="2">
    <source>
        <dbReference type="EMBL" id="KAK1435363.1"/>
    </source>
</evidence>
<protein>
    <submittedName>
        <fullName evidence="2">Uncharacterized protein</fullName>
    </submittedName>
</protein>
<dbReference type="EMBL" id="JAUHHV010000001">
    <property type="protein sequence ID" value="KAK1435363.1"/>
    <property type="molecule type" value="Genomic_DNA"/>
</dbReference>
<name>A0AAD8P6H5_TARER</name>
<keyword evidence="3" id="KW-1185">Reference proteome</keyword>
<organism evidence="2 3">
    <name type="scientific">Tagetes erecta</name>
    <name type="common">African marigold</name>
    <dbReference type="NCBI Taxonomy" id="13708"/>
    <lineage>
        <taxon>Eukaryota</taxon>
        <taxon>Viridiplantae</taxon>
        <taxon>Streptophyta</taxon>
        <taxon>Embryophyta</taxon>
        <taxon>Tracheophyta</taxon>
        <taxon>Spermatophyta</taxon>
        <taxon>Magnoliopsida</taxon>
        <taxon>eudicotyledons</taxon>
        <taxon>Gunneridae</taxon>
        <taxon>Pentapetalae</taxon>
        <taxon>asterids</taxon>
        <taxon>campanulids</taxon>
        <taxon>Asterales</taxon>
        <taxon>Asteraceae</taxon>
        <taxon>Asteroideae</taxon>
        <taxon>Heliantheae alliance</taxon>
        <taxon>Tageteae</taxon>
        <taxon>Tagetes</taxon>
    </lineage>
</organism>
<evidence type="ECO:0000256" key="1">
    <source>
        <dbReference type="SAM" id="Coils"/>
    </source>
</evidence>
<sequence>MGDQTTLDLEAIQSRIKELAQIRSDCHDDGNFTASDEEDMLRECVLHFEGKISQIIEEYSDVSSLQPEDLDTYLENLKGGLRSVEAENDQLSDEVASLMKGYLENSIKLQSTIEGLSSSLEFVQSEGLKTKRAEHQQESECAHADQNFKILELSSQTEKKKGMLKSLEDLDYRFKRIESLFMIEDILTGLEVIEYEDNRINLSLRTFIPEIEIPEQNHELAIEIFEGTLELKNAEIFPNDVYIGEIIDAAKSFEHQFSILPMFEKKTSLEWFIRRIQDKIVLSTLRKSLVKAASKSRDSIEYIDKDETIVAHMVDGVDAFIKVPQGWPMSTSPLKLTSLKTSSQTSKEVTFSFLCRVEEMVNSLDVHVCQNISTFMDAIEEIYKQRMRIEIQSKSSINK</sequence>
<dbReference type="AlphaFoldDB" id="A0AAD8P6H5"/>
<evidence type="ECO:0000313" key="3">
    <source>
        <dbReference type="Proteomes" id="UP001229421"/>
    </source>
</evidence>
<feature type="coiled-coil region" evidence="1">
    <location>
        <begin position="74"/>
        <end position="101"/>
    </location>
</feature>